<dbReference type="CDD" id="cd09274">
    <property type="entry name" value="RNase_HI_RT_Ty3"/>
    <property type="match status" value="2"/>
</dbReference>
<proteinExistence type="predicted"/>
<dbReference type="SUPFAM" id="SSF50630">
    <property type="entry name" value="Acid proteases"/>
    <property type="match status" value="1"/>
</dbReference>
<dbReference type="Pfam" id="PF24626">
    <property type="entry name" value="SH3_Tf2-1"/>
    <property type="match status" value="1"/>
</dbReference>
<feature type="region of interest" description="Disordered" evidence="9">
    <location>
        <begin position="625"/>
        <end position="652"/>
    </location>
</feature>
<dbReference type="InterPro" id="IPR041577">
    <property type="entry name" value="RT_RNaseH_2"/>
</dbReference>
<evidence type="ECO:0000259" key="11">
    <source>
        <dbReference type="PROSITE" id="PS50994"/>
    </source>
</evidence>
<feature type="domain" description="Integrase catalytic" evidence="11">
    <location>
        <begin position="233"/>
        <end position="411"/>
    </location>
</feature>
<dbReference type="InterPro" id="IPR016197">
    <property type="entry name" value="Chromo-like_dom_sf"/>
</dbReference>
<feature type="domain" description="Chromo" evidence="10">
    <location>
        <begin position="1572"/>
        <end position="1649"/>
    </location>
</feature>
<keyword evidence="2" id="KW-0808">Transferase</keyword>
<dbReference type="PROSITE" id="PS50994">
    <property type="entry name" value="INTEGRASE"/>
    <property type="match status" value="1"/>
</dbReference>
<dbReference type="InterPro" id="IPR041373">
    <property type="entry name" value="RT_RNaseH"/>
</dbReference>
<dbReference type="Pfam" id="PF17917">
    <property type="entry name" value="RT_RNaseH"/>
    <property type="match status" value="1"/>
</dbReference>
<dbReference type="Gene3D" id="2.40.70.10">
    <property type="entry name" value="Acid Proteases"/>
    <property type="match status" value="1"/>
</dbReference>
<accession>A0A5A7T3M0</accession>
<organism evidence="12 13">
    <name type="scientific">Cucumis melo var. makuwa</name>
    <name type="common">Oriental melon</name>
    <dbReference type="NCBI Taxonomy" id="1194695"/>
    <lineage>
        <taxon>Eukaryota</taxon>
        <taxon>Viridiplantae</taxon>
        <taxon>Streptophyta</taxon>
        <taxon>Embryophyta</taxon>
        <taxon>Tracheophyta</taxon>
        <taxon>Spermatophyta</taxon>
        <taxon>Magnoliopsida</taxon>
        <taxon>eudicotyledons</taxon>
        <taxon>Gunneridae</taxon>
        <taxon>Pentapetalae</taxon>
        <taxon>rosids</taxon>
        <taxon>fabids</taxon>
        <taxon>Cucurbitales</taxon>
        <taxon>Cucurbitaceae</taxon>
        <taxon>Benincaseae</taxon>
        <taxon>Cucumis</taxon>
    </lineage>
</organism>
<dbReference type="GO" id="GO:0003964">
    <property type="term" value="F:RNA-directed DNA polymerase activity"/>
    <property type="evidence" value="ECO:0007669"/>
    <property type="project" value="UniProtKB-KW"/>
</dbReference>
<keyword evidence="3" id="KW-0548">Nucleotidyltransferase</keyword>
<dbReference type="GO" id="GO:0004519">
    <property type="term" value="F:endonuclease activity"/>
    <property type="evidence" value="ECO:0007669"/>
    <property type="project" value="UniProtKB-KW"/>
</dbReference>
<dbReference type="GO" id="GO:0016787">
    <property type="term" value="F:hydrolase activity"/>
    <property type="evidence" value="ECO:0007669"/>
    <property type="project" value="UniProtKB-KW"/>
</dbReference>
<keyword evidence="7" id="KW-0695">RNA-directed DNA polymerase</keyword>
<keyword evidence="5" id="KW-0255">Endonuclease</keyword>
<evidence type="ECO:0000256" key="6">
    <source>
        <dbReference type="ARBA" id="ARBA00022801"/>
    </source>
</evidence>
<evidence type="ECO:0000256" key="5">
    <source>
        <dbReference type="ARBA" id="ARBA00022759"/>
    </source>
</evidence>
<dbReference type="InterPro" id="IPR050951">
    <property type="entry name" value="Retrovirus_Pol_polyprotein"/>
</dbReference>
<dbReference type="EC" id="2.7.7.49" evidence="1"/>
<keyword evidence="4" id="KW-0540">Nuclease</keyword>
<dbReference type="Gene3D" id="3.30.70.270">
    <property type="match status" value="2"/>
</dbReference>
<dbReference type="InterPro" id="IPR005162">
    <property type="entry name" value="Retrotrans_gag_dom"/>
</dbReference>
<dbReference type="PANTHER" id="PTHR37984:SF5">
    <property type="entry name" value="PROTEIN NYNRIN-LIKE"/>
    <property type="match status" value="1"/>
</dbReference>
<dbReference type="PROSITE" id="PS50013">
    <property type="entry name" value="CHROMO_2"/>
    <property type="match status" value="1"/>
</dbReference>
<dbReference type="SUPFAM" id="SSF56672">
    <property type="entry name" value="DNA/RNA polymerases"/>
    <property type="match status" value="2"/>
</dbReference>
<evidence type="ECO:0000256" key="8">
    <source>
        <dbReference type="ARBA" id="ARBA00023268"/>
    </source>
</evidence>
<reference evidence="12 13" key="1">
    <citation type="submission" date="2019-08" db="EMBL/GenBank/DDBJ databases">
        <title>Draft genome sequences of two oriental melons (Cucumis melo L. var makuwa).</title>
        <authorList>
            <person name="Kwon S.-Y."/>
        </authorList>
    </citation>
    <scope>NUCLEOTIDE SEQUENCE [LARGE SCALE GENOMIC DNA]</scope>
    <source>
        <strain evidence="13">cv. SW 3</strain>
        <tissue evidence="12">Leaf</tissue>
    </source>
</reference>
<dbReference type="Proteomes" id="UP000321393">
    <property type="component" value="Unassembled WGS sequence"/>
</dbReference>
<dbReference type="Pfam" id="PF08284">
    <property type="entry name" value="RVP_2"/>
    <property type="match status" value="1"/>
</dbReference>
<comment type="caution">
    <text evidence="12">The sequence shown here is derived from an EMBL/GenBank/DDBJ whole genome shotgun (WGS) entry which is preliminary data.</text>
</comment>
<dbReference type="Gene3D" id="3.30.420.10">
    <property type="entry name" value="Ribonuclease H-like superfamily/Ribonuclease H"/>
    <property type="match status" value="2"/>
</dbReference>
<evidence type="ECO:0000313" key="13">
    <source>
        <dbReference type="Proteomes" id="UP000321393"/>
    </source>
</evidence>
<dbReference type="EMBL" id="SSTE01018943">
    <property type="protein sequence ID" value="KAA0037388.1"/>
    <property type="molecule type" value="Genomic_DNA"/>
</dbReference>
<dbReference type="InterPro" id="IPR021109">
    <property type="entry name" value="Peptidase_aspartic_dom_sf"/>
</dbReference>
<evidence type="ECO:0000256" key="1">
    <source>
        <dbReference type="ARBA" id="ARBA00012493"/>
    </source>
</evidence>
<feature type="compositionally biased region" description="Basic and acidic residues" evidence="9">
    <location>
        <begin position="637"/>
        <end position="652"/>
    </location>
</feature>
<keyword evidence="6" id="KW-0378">Hydrolase</keyword>
<evidence type="ECO:0000256" key="2">
    <source>
        <dbReference type="ARBA" id="ARBA00022679"/>
    </source>
</evidence>
<dbReference type="InterPro" id="IPR001584">
    <property type="entry name" value="Integrase_cat-core"/>
</dbReference>
<dbReference type="InterPro" id="IPR043128">
    <property type="entry name" value="Rev_trsase/Diguanyl_cyclase"/>
</dbReference>
<evidence type="ECO:0000256" key="7">
    <source>
        <dbReference type="ARBA" id="ARBA00022918"/>
    </source>
</evidence>
<dbReference type="SUPFAM" id="SSF53098">
    <property type="entry name" value="Ribonuclease H-like"/>
    <property type="match status" value="2"/>
</dbReference>
<protein>
    <recommendedName>
        <fullName evidence="1">RNA-directed DNA polymerase</fullName>
        <ecNumber evidence="1">2.7.7.49</ecNumber>
    </recommendedName>
</protein>
<dbReference type="Gene3D" id="3.10.20.370">
    <property type="match status" value="1"/>
</dbReference>
<evidence type="ECO:0000256" key="3">
    <source>
        <dbReference type="ARBA" id="ARBA00022695"/>
    </source>
</evidence>
<gene>
    <name evidence="12" type="ORF">E6C27_scaffold278G00950</name>
</gene>
<dbReference type="Pfam" id="PF17919">
    <property type="entry name" value="RT_RNaseH_2"/>
    <property type="match status" value="1"/>
</dbReference>
<name>A0A5A7T3M0_CUCMM</name>
<dbReference type="InterPro" id="IPR056924">
    <property type="entry name" value="SH3_Tf2-1"/>
</dbReference>
<dbReference type="InterPro" id="IPR000953">
    <property type="entry name" value="Chromo/chromo_shadow_dom"/>
</dbReference>
<sequence length="1649" mass="190353">MMSLPTLALPNFELPFEIETDASGFGVGAVLIQSKRPIAFYSHTLSMRDRARPIYERELMAVVLSVQRWRPYLLGAKFVVKTDQKSLKFLLEQRVIQPQYQKWLSKLLGYSFEVVYKPGLENKAVGALSRKPPDIQLNSISAPYFVDLQVIKEQVEKDEKLKKVIANLSKEDEAQTSKFTLKNGHLHYKNRLVISKASSLIPVMLNTFHDSVVGGHSGFLRTYKRLATGLLIPLEIPHQVWSDISMDFIDGLPKAKGCDVLLVVVDRLSKYSHFLALKHPYTAKSVAEIFVKEIVRLHRFPTSIVSDQDKVFLSHLWNELFKMAVNVQGNGFCGYLGLNIGIILLIKKALDMSPFQVVYERKPPTLLSYGERRTSNSSVDEQLRERDVALDALREHLLLAQQQMKLYADQKRRHVEFQIDELVLLKIRPYRQTTLQSKRNEKLSSRYFGPYKILERIGEVAYRLELPTDAAIHPVFHISQLRKFVSHQTNVLPTLQNVTEKFEWQSQPEEARNYRQDKLGKWEMLIAWQNLPDYEASWEDYDEINKRYPNLHLEDKVNLKGGRGFGDEEGFTKVTGGRRQALNDHENGRTFECAARKATIATSRLDEEPGSIEYKSRYTTATIPGSSSKMKGVVNNDESKEETKTKVKDDDDKAAERNKFKKVEMPVFTGNDPDSWLFRADRYFQIHKLTDAEKMTVSVISFDGPTLDWFRSQEQRNKFTDWSNLKSKLLERFRSIREGSLYDKIFAIKQTTTVEEYQNLFDRLVAPLSNLSDKNTANEEAKREGSSKRLSDAEFKAKREKGLCFKCDEKYYSGHKCKVPELRELRMFVVHDNNVEEEIIEEEDEEPKELNMFELEGGVNTVVELSINSVVGLTNPRTMKVRGKLQGEEIVVLIDCGATHNFISEKLVKEKKLHTKETTHYGVILGFGTTIKGKGVCENVELLLNEWKVKTDFLPLELGGVDAILGMQWLYSFGLKSMMKGWTETDQGYLVECRAIEGGVVLAEEEKGTEVDVIPATVQNVLDNFSDIFDWPDTLPPRRAIEHPIHLKTGTDPVNVRPYRYVFHRGMEEHIYHLELVFEVLREHKLYANKKKCSFAFQRVEYLGHIVSGQGVEVDPEKIKSIKQWPNYGSIAAPLTQLLKLGAFRWTEDSQTTFDRLKEAMMTLPVLALPDFSLPFEMETDASGYGVGAVLMQNKRPIAFFSHTLALRDRAKPVYERQLMAVVLAVQRWRPYLLGRRFVVKTDQRSLKFLLEQRVIQPQYQKWIAKLLGYSFEILYKPGLENKAADALFQVPSVVQLNQLIVPALIDLKLIREEVDKDDYLKQIIKRITEGGRIWDDISMDFIEGLPKAAGFDVILVVVDRFSKYGHFLTLKHPFDAKTVAEVFVKEVELFRLAGTKLNRRTVYHPQTDGQTEVANRSVEAYLRCFCGERPKEWIKWIHWAEYWYNTTYQRSLGASPFQAVYGRTPPPLVSYGDHSTTNSTLNEQLKQRDIALGALKEHLRVAQDKIKTYADLKRRHVESEEGDMVYLKLRPYRQVSMRKRRNEKLSPKAFGDCQNPQDLAPYMTETHEWLAVPDEAFGYQKNAKGEWEVLMSWKGLPPHEATWEKYDDFQQSFPDYHLEDKVKLEVECNVRPPIIHQYQRRKKDGNKK</sequence>
<dbReference type="SUPFAM" id="SSF54160">
    <property type="entry name" value="Chromo domain-like"/>
    <property type="match status" value="2"/>
</dbReference>
<evidence type="ECO:0000259" key="10">
    <source>
        <dbReference type="PROSITE" id="PS50013"/>
    </source>
</evidence>
<dbReference type="PANTHER" id="PTHR37984">
    <property type="entry name" value="PROTEIN CBG26694"/>
    <property type="match status" value="1"/>
</dbReference>
<evidence type="ECO:0000256" key="9">
    <source>
        <dbReference type="SAM" id="MobiDB-lite"/>
    </source>
</evidence>
<dbReference type="InterPro" id="IPR043502">
    <property type="entry name" value="DNA/RNA_pol_sf"/>
</dbReference>
<dbReference type="GO" id="GO:0003676">
    <property type="term" value="F:nucleic acid binding"/>
    <property type="evidence" value="ECO:0007669"/>
    <property type="project" value="InterPro"/>
</dbReference>
<dbReference type="Pfam" id="PF03732">
    <property type="entry name" value="Retrotrans_gag"/>
    <property type="match status" value="1"/>
</dbReference>
<evidence type="ECO:0000256" key="4">
    <source>
        <dbReference type="ARBA" id="ARBA00022722"/>
    </source>
</evidence>
<dbReference type="GO" id="GO:0015074">
    <property type="term" value="P:DNA integration"/>
    <property type="evidence" value="ECO:0007669"/>
    <property type="project" value="InterPro"/>
</dbReference>
<dbReference type="InterPro" id="IPR036397">
    <property type="entry name" value="RNaseH_sf"/>
</dbReference>
<dbReference type="OrthoDB" id="5554229at2759"/>
<keyword evidence="8" id="KW-0511">Multifunctional enzyme</keyword>
<dbReference type="CDD" id="cd00303">
    <property type="entry name" value="retropepsin_like"/>
    <property type="match status" value="1"/>
</dbReference>
<evidence type="ECO:0000313" key="12">
    <source>
        <dbReference type="EMBL" id="KAA0037388.1"/>
    </source>
</evidence>
<dbReference type="InterPro" id="IPR012337">
    <property type="entry name" value="RNaseH-like_sf"/>
</dbReference>